<feature type="transmembrane region" description="Helical" evidence="4">
    <location>
        <begin position="192"/>
        <end position="213"/>
    </location>
</feature>
<feature type="transmembrane region" description="Helical" evidence="4">
    <location>
        <begin position="160"/>
        <end position="180"/>
    </location>
</feature>
<dbReference type="GO" id="GO:0016020">
    <property type="term" value="C:membrane"/>
    <property type="evidence" value="ECO:0007669"/>
    <property type="project" value="UniProtKB-SubCell"/>
</dbReference>
<feature type="transmembrane region" description="Helical" evidence="4">
    <location>
        <begin position="431"/>
        <end position="452"/>
    </location>
</feature>
<dbReference type="InterPro" id="IPR036259">
    <property type="entry name" value="MFS_trans_sf"/>
</dbReference>
<accession>A0AAE0TRK8</accession>
<dbReference type="InterPro" id="IPR050327">
    <property type="entry name" value="Proton-linked_MCT"/>
</dbReference>
<comment type="subcellular location">
    <subcellularLocation>
        <location evidence="1">Membrane</location>
        <topology evidence="1">Multi-pass membrane protein</topology>
    </subcellularLocation>
</comment>
<dbReference type="PANTHER" id="PTHR11360:SF305">
    <property type="entry name" value="MAJOR FACILITATOR SUPERFAMILY (MFS) PROFILE DOMAIN-CONTAINING PROTEIN"/>
    <property type="match status" value="1"/>
</dbReference>
<keyword evidence="4" id="KW-0812">Transmembrane</keyword>
<comment type="similarity">
    <text evidence="2">Belongs to the major facilitator superfamily. Monocarboxylate porter (TC 2.A.1.13) family.</text>
</comment>
<evidence type="ECO:0000313" key="7">
    <source>
        <dbReference type="Proteomes" id="UP001274830"/>
    </source>
</evidence>
<gene>
    <name evidence="6" type="ORF">LTR78_008187</name>
</gene>
<evidence type="ECO:0000256" key="4">
    <source>
        <dbReference type="SAM" id="Phobius"/>
    </source>
</evidence>
<dbReference type="Gene3D" id="1.20.1250.20">
    <property type="entry name" value="MFS general substrate transporter like domains"/>
    <property type="match status" value="2"/>
</dbReference>
<proteinExistence type="inferred from homology"/>
<dbReference type="PROSITE" id="PS50850">
    <property type="entry name" value="MFS"/>
    <property type="match status" value="1"/>
</dbReference>
<dbReference type="InterPro" id="IPR011701">
    <property type="entry name" value="MFS"/>
</dbReference>
<keyword evidence="4" id="KW-0472">Membrane</keyword>
<evidence type="ECO:0000259" key="5">
    <source>
        <dbReference type="PROSITE" id="PS50850"/>
    </source>
</evidence>
<feature type="region of interest" description="Disordered" evidence="3">
    <location>
        <begin position="1"/>
        <end position="35"/>
    </location>
</feature>
<dbReference type="SUPFAM" id="SSF103473">
    <property type="entry name" value="MFS general substrate transporter"/>
    <property type="match status" value="1"/>
</dbReference>
<feature type="transmembrane region" description="Helical" evidence="4">
    <location>
        <begin position="64"/>
        <end position="89"/>
    </location>
</feature>
<feature type="transmembrane region" description="Helical" evidence="4">
    <location>
        <begin position="327"/>
        <end position="348"/>
    </location>
</feature>
<feature type="transmembrane region" description="Helical" evidence="4">
    <location>
        <begin position="225"/>
        <end position="245"/>
    </location>
</feature>
<protein>
    <recommendedName>
        <fullName evidence="5">Major facilitator superfamily (MFS) profile domain-containing protein</fullName>
    </recommendedName>
</protein>
<reference evidence="6" key="1">
    <citation type="submission" date="2023-07" db="EMBL/GenBank/DDBJ databases">
        <title>Black Yeasts Isolated from many extreme environments.</title>
        <authorList>
            <person name="Coleine C."/>
            <person name="Stajich J.E."/>
            <person name="Selbmann L."/>
        </authorList>
    </citation>
    <scope>NUCLEOTIDE SEQUENCE</scope>
    <source>
        <strain evidence="6">CCFEE 5485</strain>
    </source>
</reference>
<sequence>MATTTETSQIELSTMSPPQNSIDHNNKPSSSRAEADDTIVLTAQASQHPDNDSTIATPAPDGGYGWVIVASCSLITFSFTGFTGCWGILQAHLLETSMKEVQPSTIVFVGSLASSACVAVGLISVRLNRLLGARTGAMIGILLLGLAQIFSGFATSNIGALFAASGAISGLGMSFLYTICNSIPTQYFTTKLGTANGLIKLGGGIGATVLALASEAMIQSVGLAWTFRIIGFMTLATGLPAAALLRDRTKPRNVPFVELSMFRNLAYTCVFIGAALSTFTLFVPPFFLPLMARSVGLSSGVGAGLVAGYNACNAFGRFASGPTCDRIGANNTFVIGTLISAASMLAIWPLSSNLTLLATFAVLNGIANGSFFVTMPTVVARMFGPARAAVAMSQAITGWTVGYLLGPPIAGYLIQATHAEAKVGLDPYRPAIFYAGGTAAASAVFVMVARFATEKKVLKKI</sequence>
<feature type="transmembrane region" description="Helical" evidence="4">
    <location>
        <begin position="354"/>
        <end position="374"/>
    </location>
</feature>
<feature type="domain" description="Major facilitator superfamily (MFS) profile" evidence="5">
    <location>
        <begin position="266"/>
        <end position="461"/>
    </location>
</feature>
<dbReference type="Pfam" id="PF07690">
    <property type="entry name" value="MFS_1"/>
    <property type="match status" value="2"/>
</dbReference>
<feature type="compositionally biased region" description="Polar residues" evidence="3">
    <location>
        <begin position="1"/>
        <end position="32"/>
    </location>
</feature>
<name>A0AAE0TRK8_9PEZI</name>
<evidence type="ECO:0000256" key="2">
    <source>
        <dbReference type="ARBA" id="ARBA00006727"/>
    </source>
</evidence>
<evidence type="ECO:0000256" key="3">
    <source>
        <dbReference type="SAM" id="MobiDB-lite"/>
    </source>
</evidence>
<feature type="transmembrane region" description="Helical" evidence="4">
    <location>
        <begin position="135"/>
        <end position="154"/>
    </location>
</feature>
<dbReference type="GO" id="GO:0022857">
    <property type="term" value="F:transmembrane transporter activity"/>
    <property type="evidence" value="ECO:0007669"/>
    <property type="project" value="InterPro"/>
</dbReference>
<evidence type="ECO:0000313" key="6">
    <source>
        <dbReference type="EMBL" id="KAK3672012.1"/>
    </source>
</evidence>
<feature type="transmembrane region" description="Helical" evidence="4">
    <location>
        <begin position="386"/>
        <end position="405"/>
    </location>
</feature>
<dbReference type="PANTHER" id="PTHR11360">
    <property type="entry name" value="MONOCARBOXYLATE TRANSPORTER"/>
    <property type="match status" value="1"/>
</dbReference>
<dbReference type="Proteomes" id="UP001274830">
    <property type="component" value="Unassembled WGS sequence"/>
</dbReference>
<dbReference type="AlphaFoldDB" id="A0AAE0TRK8"/>
<dbReference type="EMBL" id="JAUTXT010000037">
    <property type="protein sequence ID" value="KAK3672012.1"/>
    <property type="molecule type" value="Genomic_DNA"/>
</dbReference>
<keyword evidence="4" id="KW-1133">Transmembrane helix</keyword>
<feature type="transmembrane region" description="Helical" evidence="4">
    <location>
        <begin position="101"/>
        <end position="123"/>
    </location>
</feature>
<keyword evidence="7" id="KW-1185">Reference proteome</keyword>
<feature type="transmembrane region" description="Helical" evidence="4">
    <location>
        <begin position="294"/>
        <end position="315"/>
    </location>
</feature>
<feature type="transmembrane region" description="Helical" evidence="4">
    <location>
        <begin position="265"/>
        <end position="288"/>
    </location>
</feature>
<dbReference type="InterPro" id="IPR020846">
    <property type="entry name" value="MFS_dom"/>
</dbReference>
<comment type="caution">
    <text evidence="6">The sequence shown here is derived from an EMBL/GenBank/DDBJ whole genome shotgun (WGS) entry which is preliminary data.</text>
</comment>
<organism evidence="6 7">
    <name type="scientific">Recurvomyces mirabilis</name>
    <dbReference type="NCBI Taxonomy" id="574656"/>
    <lineage>
        <taxon>Eukaryota</taxon>
        <taxon>Fungi</taxon>
        <taxon>Dikarya</taxon>
        <taxon>Ascomycota</taxon>
        <taxon>Pezizomycotina</taxon>
        <taxon>Dothideomycetes</taxon>
        <taxon>Dothideomycetidae</taxon>
        <taxon>Mycosphaerellales</taxon>
        <taxon>Teratosphaeriaceae</taxon>
        <taxon>Recurvomyces</taxon>
    </lineage>
</organism>
<evidence type="ECO:0000256" key="1">
    <source>
        <dbReference type="ARBA" id="ARBA00004141"/>
    </source>
</evidence>